<evidence type="ECO:0000256" key="1">
    <source>
        <dbReference type="ARBA" id="ARBA00001971"/>
    </source>
</evidence>
<sequence>MDDLLLKICMTLLLVVVFFLSLCSLKIFQSIILNKKQHEGIIKVEPPGTTGWPIIGETLDFVRANLKGTPEKFFFDRIQKYSSKVFKTSLLGETVTVLNGTGGNKLMFSSEYKLVTICWPVTAQKIVPTTAGVTSPSGLQESMNLRKKVYPSFLRRDTLQKYVGVMDSLARKHFDAHWDNKEEVIVYPLVKVFNFTLACRLFLSIEDDSRVNELLKLFNVVVDGIVSLPINLPGTPLNRGIKASKVIRKEFEKIVKQRMDQMRLFKGDEEKKMKKCLSSDASPSTLSPVSQPPAQDILSQMILFSDINDNPEDDEDTCADINDTANEKTPNKKKFMNETYIADLILSLIVAGYHTSSAVITVLMKYLVELPDVLHEVLHEQHEIAKSKASGDEWLNLNDIYKMKYSWNVVSEVLRLAPPLQGGYTEALTDFAYAGYFISKGMKLFWSGISSHMDPENFPDPEKFDPSRFQGNGPAPYTYVPFGGGAGMCPGYEYARVQILVFLHHVVRS</sequence>
<dbReference type="GO" id="GO:0016125">
    <property type="term" value="P:sterol metabolic process"/>
    <property type="evidence" value="ECO:0007669"/>
    <property type="project" value="TreeGrafter"/>
</dbReference>
<dbReference type="FunFam" id="1.10.630.10:FF:000022">
    <property type="entry name" value="Taxadiene 5-alpha hydroxylase"/>
    <property type="match status" value="1"/>
</dbReference>
<dbReference type="PRINTS" id="PR00385">
    <property type="entry name" value="P450"/>
</dbReference>
<reference evidence="9" key="1">
    <citation type="submission" date="2022-04" db="EMBL/GenBank/DDBJ databases">
        <title>A functionally conserved STORR gene fusion in Papaver species that diverged 16.8 million years ago.</title>
        <authorList>
            <person name="Catania T."/>
        </authorList>
    </citation>
    <scope>NUCLEOTIDE SEQUENCE</scope>
    <source>
        <strain evidence="9">S-188037</strain>
    </source>
</reference>
<dbReference type="GO" id="GO:0005506">
    <property type="term" value="F:iron ion binding"/>
    <property type="evidence" value="ECO:0007669"/>
    <property type="project" value="InterPro"/>
</dbReference>
<evidence type="ECO:0000256" key="3">
    <source>
        <dbReference type="ARBA" id="ARBA00022617"/>
    </source>
</evidence>
<organism evidence="9 10">
    <name type="scientific">Papaver atlanticum</name>
    <dbReference type="NCBI Taxonomy" id="357466"/>
    <lineage>
        <taxon>Eukaryota</taxon>
        <taxon>Viridiplantae</taxon>
        <taxon>Streptophyta</taxon>
        <taxon>Embryophyta</taxon>
        <taxon>Tracheophyta</taxon>
        <taxon>Spermatophyta</taxon>
        <taxon>Magnoliopsida</taxon>
        <taxon>Ranunculales</taxon>
        <taxon>Papaveraceae</taxon>
        <taxon>Papaveroideae</taxon>
        <taxon>Papaver</taxon>
    </lineage>
</organism>
<proteinExistence type="inferred from homology"/>
<dbReference type="PANTHER" id="PTHR24286">
    <property type="entry name" value="CYTOCHROME P450 26"/>
    <property type="match status" value="1"/>
</dbReference>
<name>A0AAD4TK97_9MAGN</name>
<dbReference type="InterPro" id="IPR036396">
    <property type="entry name" value="Cyt_P450_sf"/>
</dbReference>
<keyword evidence="10" id="KW-1185">Reference proteome</keyword>
<gene>
    <name evidence="9" type="ORF">MKW98_016855</name>
</gene>
<comment type="cofactor">
    <cofactor evidence="1 8">
        <name>heme</name>
        <dbReference type="ChEBI" id="CHEBI:30413"/>
    </cofactor>
</comment>
<evidence type="ECO:0000256" key="4">
    <source>
        <dbReference type="ARBA" id="ARBA00022723"/>
    </source>
</evidence>
<comment type="caution">
    <text evidence="9">The sequence shown here is derived from an EMBL/GenBank/DDBJ whole genome shotgun (WGS) entry which is preliminary data.</text>
</comment>
<evidence type="ECO:0000256" key="7">
    <source>
        <dbReference type="ARBA" id="ARBA00023033"/>
    </source>
</evidence>
<dbReference type="PANTHER" id="PTHR24286:SF384">
    <property type="entry name" value="P450, PUTATIVE (EUROFUNG)-RELATED"/>
    <property type="match status" value="1"/>
</dbReference>
<keyword evidence="7" id="KW-0503">Monooxygenase</keyword>
<dbReference type="InterPro" id="IPR002401">
    <property type="entry name" value="Cyt_P450_E_grp-I"/>
</dbReference>
<dbReference type="GO" id="GO:0004497">
    <property type="term" value="F:monooxygenase activity"/>
    <property type="evidence" value="ECO:0007669"/>
    <property type="project" value="UniProtKB-KW"/>
</dbReference>
<keyword evidence="5" id="KW-0560">Oxidoreductase</keyword>
<dbReference type="InterPro" id="IPR001128">
    <property type="entry name" value="Cyt_P450"/>
</dbReference>
<dbReference type="AlphaFoldDB" id="A0AAD4TK97"/>
<dbReference type="Proteomes" id="UP001202328">
    <property type="component" value="Unassembled WGS sequence"/>
</dbReference>
<evidence type="ECO:0000256" key="5">
    <source>
        <dbReference type="ARBA" id="ARBA00023002"/>
    </source>
</evidence>
<dbReference type="SUPFAM" id="SSF48264">
    <property type="entry name" value="Cytochrome P450"/>
    <property type="match status" value="1"/>
</dbReference>
<dbReference type="Pfam" id="PF00067">
    <property type="entry name" value="p450"/>
    <property type="match status" value="1"/>
</dbReference>
<dbReference type="EMBL" id="JAJJMB010000948">
    <property type="protein sequence ID" value="KAI3960131.1"/>
    <property type="molecule type" value="Genomic_DNA"/>
</dbReference>
<evidence type="ECO:0000256" key="6">
    <source>
        <dbReference type="ARBA" id="ARBA00023004"/>
    </source>
</evidence>
<keyword evidence="6 8" id="KW-0408">Iron</keyword>
<protein>
    <submittedName>
        <fullName evidence="9">Uncharacterized protein</fullName>
    </submittedName>
</protein>
<evidence type="ECO:0000256" key="2">
    <source>
        <dbReference type="ARBA" id="ARBA00010617"/>
    </source>
</evidence>
<evidence type="ECO:0000313" key="10">
    <source>
        <dbReference type="Proteomes" id="UP001202328"/>
    </source>
</evidence>
<dbReference type="Gene3D" id="1.10.630.10">
    <property type="entry name" value="Cytochrome P450"/>
    <property type="match status" value="1"/>
</dbReference>
<evidence type="ECO:0000256" key="8">
    <source>
        <dbReference type="PIRSR" id="PIRSR602401-1"/>
    </source>
</evidence>
<accession>A0AAD4TK97</accession>
<dbReference type="GO" id="GO:0020037">
    <property type="term" value="F:heme binding"/>
    <property type="evidence" value="ECO:0007669"/>
    <property type="project" value="InterPro"/>
</dbReference>
<dbReference type="GO" id="GO:0016705">
    <property type="term" value="F:oxidoreductase activity, acting on paired donors, with incorporation or reduction of molecular oxygen"/>
    <property type="evidence" value="ECO:0007669"/>
    <property type="project" value="InterPro"/>
</dbReference>
<dbReference type="GO" id="GO:0033075">
    <property type="term" value="P:isoquinoline alkaloid biosynthetic process"/>
    <property type="evidence" value="ECO:0007669"/>
    <property type="project" value="UniProtKB-ARBA"/>
</dbReference>
<keyword evidence="3 8" id="KW-0349">Heme</keyword>
<keyword evidence="4 8" id="KW-0479">Metal-binding</keyword>
<evidence type="ECO:0000313" key="9">
    <source>
        <dbReference type="EMBL" id="KAI3960131.1"/>
    </source>
</evidence>
<dbReference type="PRINTS" id="PR00463">
    <property type="entry name" value="EP450I"/>
</dbReference>
<feature type="binding site" description="axial binding residue" evidence="8">
    <location>
        <position position="489"/>
    </location>
    <ligand>
        <name>heme</name>
        <dbReference type="ChEBI" id="CHEBI:30413"/>
    </ligand>
    <ligandPart>
        <name>Fe</name>
        <dbReference type="ChEBI" id="CHEBI:18248"/>
    </ligandPart>
</feature>
<comment type="similarity">
    <text evidence="2">Belongs to the cytochrome P450 family.</text>
</comment>